<keyword evidence="7" id="KW-1185">Reference proteome</keyword>
<protein>
    <submittedName>
        <fullName evidence="6">Bile acid:sodium symporter family protein</fullName>
    </submittedName>
</protein>
<evidence type="ECO:0000256" key="2">
    <source>
        <dbReference type="ARBA" id="ARBA00022692"/>
    </source>
</evidence>
<evidence type="ECO:0000313" key="7">
    <source>
        <dbReference type="Proteomes" id="UP001221686"/>
    </source>
</evidence>
<reference evidence="6 7" key="1">
    <citation type="submission" date="2022-11" db="EMBL/GenBank/DDBJ databases">
        <title>Minimal conservation of predation-associated metabolite biosynthetic gene clusters underscores biosynthetic potential of Myxococcota including descriptions for ten novel species: Archangium lansinium sp. nov., Myxococcus landrumus sp. nov., Nannocystis bai.</title>
        <authorList>
            <person name="Ahearne A."/>
            <person name="Stevens C."/>
            <person name="Dowd S."/>
        </authorList>
    </citation>
    <scope>NUCLEOTIDE SEQUENCE [LARGE SCALE GENOMIC DNA]</scope>
    <source>
        <strain evidence="6 7">BB15-2</strain>
    </source>
</reference>
<dbReference type="EMBL" id="JAQNDL010000001">
    <property type="protein sequence ID" value="MDC0717392.1"/>
    <property type="molecule type" value="Genomic_DNA"/>
</dbReference>
<keyword evidence="2 5" id="KW-0812">Transmembrane</keyword>
<evidence type="ECO:0000256" key="4">
    <source>
        <dbReference type="ARBA" id="ARBA00023136"/>
    </source>
</evidence>
<evidence type="ECO:0000256" key="1">
    <source>
        <dbReference type="ARBA" id="ARBA00004141"/>
    </source>
</evidence>
<evidence type="ECO:0000256" key="5">
    <source>
        <dbReference type="SAM" id="Phobius"/>
    </source>
</evidence>
<evidence type="ECO:0000313" key="6">
    <source>
        <dbReference type="EMBL" id="MDC0717392.1"/>
    </source>
</evidence>
<dbReference type="Proteomes" id="UP001221686">
    <property type="component" value="Unassembled WGS sequence"/>
</dbReference>
<feature type="transmembrane region" description="Helical" evidence="5">
    <location>
        <begin position="128"/>
        <end position="148"/>
    </location>
</feature>
<keyword evidence="4 5" id="KW-0472">Membrane</keyword>
<feature type="transmembrane region" description="Helical" evidence="5">
    <location>
        <begin position="220"/>
        <end position="245"/>
    </location>
</feature>
<feature type="transmembrane region" description="Helical" evidence="5">
    <location>
        <begin position="190"/>
        <end position="213"/>
    </location>
</feature>
<feature type="transmembrane region" description="Helical" evidence="5">
    <location>
        <begin position="160"/>
        <end position="178"/>
    </location>
</feature>
<feature type="transmembrane region" description="Helical" evidence="5">
    <location>
        <begin position="31"/>
        <end position="53"/>
    </location>
</feature>
<dbReference type="Gene3D" id="1.20.1530.20">
    <property type="match status" value="1"/>
</dbReference>
<feature type="transmembrane region" description="Helical" evidence="5">
    <location>
        <begin position="59"/>
        <end position="79"/>
    </location>
</feature>
<sequence length="280" mass="29541">MPIALGVIMLGLGLSLTLEDFKRVVLMPKPVFVGLFCQMLVLPVVCFAIATGFDLPPALAVGLMLLSASPGGATANLFSHLAKGDVALNVTLTAVNSVLSLLTLPFIVNYSLVHFMGEGRVLPLQFDKVVQVFAIVLVPVGIGMLVRSKKQDFAARLEKPVKILSAVFLLAVIGATVAKERAHVVEYFQQVGLAALAFNLVSMAVGYLVPVVVRLPKRQAVAIGMEIGIHNGTLAIAIASAPTLLNNTAMAVPPAVYSLIMFFTAAAFGYLVNRGTSRSA</sequence>
<dbReference type="Pfam" id="PF01758">
    <property type="entry name" value="SBF"/>
    <property type="match status" value="1"/>
</dbReference>
<dbReference type="PANTHER" id="PTHR10361:SF24">
    <property type="entry name" value="P3 PROTEIN"/>
    <property type="match status" value="1"/>
</dbReference>
<organism evidence="6 7">
    <name type="scientific">Nannocystis bainbridge</name>
    <dbReference type="NCBI Taxonomy" id="2995303"/>
    <lineage>
        <taxon>Bacteria</taxon>
        <taxon>Pseudomonadati</taxon>
        <taxon>Myxococcota</taxon>
        <taxon>Polyangia</taxon>
        <taxon>Nannocystales</taxon>
        <taxon>Nannocystaceae</taxon>
        <taxon>Nannocystis</taxon>
    </lineage>
</organism>
<comment type="subcellular location">
    <subcellularLocation>
        <location evidence="1">Membrane</location>
        <topology evidence="1">Multi-pass membrane protein</topology>
    </subcellularLocation>
</comment>
<dbReference type="InterPro" id="IPR004710">
    <property type="entry name" value="Bilac:Na_transpt"/>
</dbReference>
<dbReference type="InterPro" id="IPR038770">
    <property type="entry name" value="Na+/solute_symporter_sf"/>
</dbReference>
<accession>A0ABT5DY90</accession>
<proteinExistence type="predicted"/>
<name>A0ABT5DY90_9BACT</name>
<dbReference type="PANTHER" id="PTHR10361">
    <property type="entry name" value="SODIUM-BILE ACID COTRANSPORTER"/>
    <property type="match status" value="1"/>
</dbReference>
<gene>
    <name evidence="6" type="ORF">POL25_10845</name>
</gene>
<keyword evidence="3 5" id="KW-1133">Transmembrane helix</keyword>
<dbReference type="RefSeq" id="WP_272085879.1">
    <property type="nucleotide sequence ID" value="NZ_JAQNDL010000001.1"/>
</dbReference>
<evidence type="ECO:0000256" key="3">
    <source>
        <dbReference type="ARBA" id="ARBA00022989"/>
    </source>
</evidence>
<comment type="caution">
    <text evidence="6">The sequence shown here is derived from an EMBL/GenBank/DDBJ whole genome shotgun (WGS) entry which is preliminary data.</text>
</comment>
<feature type="transmembrane region" description="Helical" evidence="5">
    <location>
        <begin position="86"/>
        <end position="108"/>
    </location>
</feature>
<feature type="transmembrane region" description="Helical" evidence="5">
    <location>
        <begin position="251"/>
        <end position="272"/>
    </location>
</feature>
<dbReference type="InterPro" id="IPR002657">
    <property type="entry name" value="BilAc:Na_symport/Acr3"/>
</dbReference>